<evidence type="ECO:0000256" key="8">
    <source>
        <dbReference type="ARBA" id="ARBA00023136"/>
    </source>
</evidence>
<dbReference type="Pfam" id="PF00010">
    <property type="entry name" value="HLH"/>
    <property type="match status" value="1"/>
</dbReference>
<accession>A0AAV4HF13</accession>
<keyword evidence="9" id="KW-0804">Transcription</keyword>
<dbReference type="GO" id="GO:0000981">
    <property type="term" value="F:DNA-binding transcription factor activity, RNA polymerase II-specific"/>
    <property type="evidence" value="ECO:0007669"/>
    <property type="project" value="TreeGrafter"/>
</dbReference>
<dbReference type="CDD" id="cd18921">
    <property type="entry name" value="bHLHzip_SREBP1"/>
    <property type="match status" value="1"/>
</dbReference>
<evidence type="ECO:0000256" key="11">
    <source>
        <dbReference type="SAM" id="Coils"/>
    </source>
</evidence>
<feature type="transmembrane region" description="Helical" evidence="13">
    <location>
        <begin position="574"/>
        <end position="593"/>
    </location>
</feature>
<comment type="subcellular location">
    <subcellularLocation>
        <location evidence="2">Endoplasmic reticulum membrane</location>
        <topology evidence="2">Multi-pass membrane protein</topology>
    </subcellularLocation>
    <subcellularLocation>
        <location evidence="1">Nucleus</location>
    </subcellularLocation>
</comment>
<dbReference type="GO" id="GO:0046983">
    <property type="term" value="F:protein dimerization activity"/>
    <property type="evidence" value="ECO:0007669"/>
    <property type="project" value="InterPro"/>
</dbReference>
<dbReference type="PANTHER" id="PTHR46062">
    <property type="entry name" value="STEROL REGULATORY ELEMENT-BINDING PROTEIN"/>
    <property type="match status" value="1"/>
</dbReference>
<evidence type="ECO:0000256" key="7">
    <source>
        <dbReference type="ARBA" id="ARBA00023125"/>
    </source>
</evidence>
<evidence type="ECO:0000256" key="13">
    <source>
        <dbReference type="SAM" id="Phobius"/>
    </source>
</evidence>
<dbReference type="PANTHER" id="PTHR46062:SF1">
    <property type="entry name" value="LP12374P"/>
    <property type="match status" value="1"/>
</dbReference>
<evidence type="ECO:0000256" key="2">
    <source>
        <dbReference type="ARBA" id="ARBA00004477"/>
    </source>
</evidence>
<dbReference type="SUPFAM" id="SSF47459">
    <property type="entry name" value="HLH, helix-loop-helix DNA-binding domain"/>
    <property type="match status" value="1"/>
</dbReference>
<dbReference type="InterPro" id="IPR011598">
    <property type="entry name" value="bHLH_dom"/>
</dbReference>
<dbReference type="Gene3D" id="4.10.280.10">
    <property type="entry name" value="Helix-loop-helix DNA-binding domain"/>
    <property type="match status" value="1"/>
</dbReference>
<feature type="coiled-coil region" evidence="11">
    <location>
        <begin position="476"/>
        <end position="503"/>
    </location>
</feature>
<feature type="region of interest" description="Disordered" evidence="12">
    <location>
        <begin position="277"/>
        <end position="296"/>
    </location>
</feature>
<keyword evidence="5 13" id="KW-1133">Transmembrane helix</keyword>
<feature type="domain" description="BHLH" evidence="14">
    <location>
        <begin position="436"/>
        <end position="486"/>
    </location>
</feature>
<keyword evidence="16" id="KW-1185">Reference proteome</keyword>
<feature type="compositionally biased region" description="Polar residues" evidence="12">
    <location>
        <begin position="516"/>
        <end position="536"/>
    </location>
</feature>
<keyword evidence="7" id="KW-0238">DNA-binding</keyword>
<keyword evidence="10" id="KW-0539">Nucleus</keyword>
<dbReference type="Proteomes" id="UP000762676">
    <property type="component" value="Unassembled WGS sequence"/>
</dbReference>
<dbReference type="InterPro" id="IPR036638">
    <property type="entry name" value="HLH_DNA-bd_sf"/>
</dbReference>
<evidence type="ECO:0000259" key="14">
    <source>
        <dbReference type="PROSITE" id="PS50888"/>
    </source>
</evidence>
<keyword evidence="11" id="KW-0175">Coiled coil</keyword>
<evidence type="ECO:0000256" key="6">
    <source>
        <dbReference type="ARBA" id="ARBA00023015"/>
    </source>
</evidence>
<dbReference type="AlphaFoldDB" id="A0AAV4HF13"/>
<organism evidence="15 16">
    <name type="scientific">Elysia marginata</name>
    <dbReference type="NCBI Taxonomy" id="1093978"/>
    <lineage>
        <taxon>Eukaryota</taxon>
        <taxon>Metazoa</taxon>
        <taxon>Spiralia</taxon>
        <taxon>Lophotrochozoa</taxon>
        <taxon>Mollusca</taxon>
        <taxon>Gastropoda</taxon>
        <taxon>Heterobranchia</taxon>
        <taxon>Euthyneura</taxon>
        <taxon>Panpulmonata</taxon>
        <taxon>Sacoglossa</taxon>
        <taxon>Placobranchoidea</taxon>
        <taxon>Plakobranchidae</taxon>
        <taxon>Elysia</taxon>
    </lineage>
</organism>
<protein>
    <submittedName>
        <fullName evidence="15">Sterol regulatory element-binding protein 1</fullName>
    </submittedName>
</protein>
<feature type="region of interest" description="Disordered" evidence="12">
    <location>
        <begin position="511"/>
        <end position="542"/>
    </location>
</feature>
<reference evidence="15 16" key="1">
    <citation type="journal article" date="2021" name="Elife">
        <title>Chloroplast acquisition without the gene transfer in kleptoplastic sea slugs, Plakobranchus ocellatus.</title>
        <authorList>
            <person name="Maeda T."/>
            <person name="Takahashi S."/>
            <person name="Yoshida T."/>
            <person name="Shimamura S."/>
            <person name="Takaki Y."/>
            <person name="Nagai Y."/>
            <person name="Toyoda A."/>
            <person name="Suzuki Y."/>
            <person name="Arimoto A."/>
            <person name="Ishii H."/>
            <person name="Satoh N."/>
            <person name="Nishiyama T."/>
            <person name="Hasebe M."/>
            <person name="Maruyama T."/>
            <person name="Minagawa J."/>
            <person name="Obokata J."/>
            <person name="Shigenobu S."/>
        </authorList>
    </citation>
    <scope>NUCLEOTIDE SEQUENCE [LARGE SCALE GENOMIC DNA]</scope>
</reference>
<dbReference type="GO" id="GO:0005634">
    <property type="term" value="C:nucleus"/>
    <property type="evidence" value="ECO:0007669"/>
    <property type="project" value="UniProtKB-SubCell"/>
</dbReference>
<evidence type="ECO:0000256" key="9">
    <source>
        <dbReference type="ARBA" id="ARBA00023163"/>
    </source>
</evidence>
<keyword evidence="3 13" id="KW-0812">Transmembrane</keyword>
<name>A0AAV4HF13_9GAST</name>
<dbReference type="GO" id="GO:0005789">
    <property type="term" value="C:endoplasmic reticulum membrane"/>
    <property type="evidence" value="ECO:0007669"/>
    <property type="project" value="UniProtKB-SubCell"/>
</dbReference>
<feature type="transmembrane region" description="Helical" evidence="13">
    <location>
        <begin position="631"/>
        <end position="650"/>
    </location>
</feature>
<gene>
    <name evidence="15" type="ORF">ElyMa_006297800</name>
</gene>
<proteinExistence type="predicted"/>
<keyword evidence="8 13" id="KW-0472">Membrane</keyword>
<comment type="caution">
    <text evidence="15">The sequence shown here is derived from an EMBL/GenBank/DDBJ whole genome shotgun (WGS) entry which is preliminary data.</text>
</comment>
<evidence type="ECO:0000256" key="4">
    <source>
        <dbReference type="ARBA" id="ARBA00022824"/>
    </source>
</evidence>
<evidence type="ECO:0000256" key="5">
    <source>
        <dbReference type="ARBA" id="ARBA00022989"/>
    </source>
</evidence>
<evidence type="ECO:0000256" key="10">
    <source>
        <dbReference type="ARBA" id="ARBA00023242"/>
    </source>
</evidence>
<dbReference type="PROSITE" id="PS50888">
    <property type="entry name" value="BHLH"/>
    <property type="match status" value="1"/>
</dbReference>
<keyword evidence="6" id="KW-0805">Transcription regulation</keyword>
<dbReference type="EMBL" id="BMAT01012661">
    <property type="protein sequence ID" value="GFR96431.1"/>
    <property type="molecule type" value="Genomic_DNA"/>
</dbReference>
<evidence type="ECO:0000313" key="15">
    <source>
        <dbReference type="EMBL" id="GFR96431.1"/>
    </source>
</evidence>
<dbReference type="GO" id="GO:0000978">
    <property type="term" value="F:RNA polymerase II cis-regulatory region sequence-specific DNA binding"/>
    <property type="evidence" value="ECO:0007669"/>
    <property type="project" value="TreeGrafter"/>
</dbReference>
<dbReference type="SMART" id="SM00353">
    <property type="entry name" value="HLH"/>
    <property type="match status" value="1"/>
</dbReference>
<evidence type="ECO:0000313" key="16">
    <source>
        <dbReference type="Proteomes" id="UP000762676"/>
    </source>
</evidence>
<evidence type="ECO:0000256" key="12">
    <source>
        <dbReference type="SAM" id="MobiDB-lite"/>
    </source>
</evidence>
<evidence type="ECO:0000256" key="1">
    <source>
        <dbReference type="ARBA" id="ARBA00004123"/>
    </source>
</evidence>
<sequence length="1231" mass="135936">MADQHTWSARLDSSRNAYSDIMVTNQEGIPFDGMDDLDIINYINGELGGDSDPFINGQNLDLGLDSALGLELDQNLGFDSSLSGDGDLSKYIVTDQQLGSGDGTLDIKQDPEQMSSFQFEPPVVAQAQNDLNFLQPELKPEPSGLPRELTALLQQDMKPEVQQPVQQETNFLPSTTVAQLELLNNIGQLSQTQALSTLLELNNAAAQAQKNKEASRLLAVQQQLRKRQQLQQLAAAQQQLGASSPLTSVSQPTTTAKIGSHQLKLILQKPSGVSLTGQGAGPVSIQPQQQPPQPVQVVAKPQIVQSIQVQSAAQQQPQQQQSLSLAQPVSSTQLNLQQLQQLLLQQVVKVSQPSEQQPQQQQQQQPLLNTSANIITLNSNPSSLNTVSTTSTSPLQTLVTSGSTILTTSIPLQVVDGDKMPINRLTTAPKLKCKGEKRTAHNAIEKRYRLSINDKIVELKNLVAGVEAKLNKSSILRKAIDMIRHLQRDNSKLRQENARLRMDLKKHNIIPESEAVSPSMTPPYSDSSSPVNSPLASDSDHMESCQDDMTCINDGSSDEAMFTNQTGMLDRSRMFLCMFMFCVLVFNPFNYFFGANDGTSHLPHGHSSRTLLSDSEDYENASWFKRVYPSVMLWSFNGLLVSFVLARLLIFGEPVTKKNSGASVAFWRHRKQADLDISRADYASANQQLRQCLQALGRPLPTSKLDLYSGVMWQVLRQCLNRLYLGRWLASWARGGLRAGNSASDARESARDAAGVYHLMNQLHLSGHIKGSRLWGLNLALSSVNIGETAKTAISRFELARIYATAALQIKASLPEGFQFVARYFLSRARRICKKSGDQVPANIQWICHPEGHRFFVDSVKFEGTENSIFSSKGMAVDPLARVTQAFREHLLEQALFTLVSPSDPTKKANKQSEPLLYAQLLSECSCLNYGGSSPCESASGITKVAELDEVAMWWANIVSVAHYWLIGDDENAAKSFSVLDVFPKKLHGVDDPLPRAVYLAYKARKCAVVNPEDKTMRAAIRQCDRAGRLLRDSLKLAYVEENITIVKSIQLLLCDWLLATRTDVWEFHNEAYGNSKPATQTELIAFQQDLACLKKLSQIMKAALPKVFLHEATSRFMAGASPARTQQLLNRSIRFRTNEEQTPSDGETNPPDTQPDALERERAAALLMAGRHLPASMAGGESQRISMIKEASRVFEALGDKKSIQMCRKALLENDSTKQQVSTEVSIPSC</sequence>
<evidence type="ECO:0000256" key="3">
    <source>
        <dbReference type="ARBA" id="ARBA00022692"/>
    </source>
</evidence>
<keyword evidence="4" id="KW-0256">Endoplasmic reticulum</keyword>